<protein>
    <submittedName>
        <fullName evidence="2">Uncharacterized protein</fullName>
    </submittedName>
</protein>
<keyword evidence="3" id="KW-1185">Reference proteome</keyword>
<name>A0ABT3PJ77_9BACT</name>
<feature type="compositionally biased region" description="Polar residues" evidence="1">
    <location>
        <begin position="22"/>
        <end position="38"/>
    </location>
</feature>
<dbReference type="Proteomes" id="UP001207918">
    <property type="component" value="Unassembled WGS sequence"/>
</dbReference>
<organism evidence="2 3">
    <name type="scientific">Fodinibius salsisoli</name>
    <dbReference type="NCBI Taxonomy" id="2820877"/>
    <lineage>
        <taxon>Bacteria</taxon>
        <taxon>Pseudomonadati</taxon>
        <taxon>Balneolota</taxon>
        <taxon>Balneolia</taxon>
        <taxon>Balneolales</taxon>
        <taxon>Balneolaceae</taxon>
        <taxon>Fodinibius</taxon>
    </lineage>
</organism>
<gene>
    <name evidence="2" type="ORF">J6I44_03995</name>
</gene>
<dbReference type="EMBL" id="JAGGJA010000002">
    <property type="protein sequence ID" value="MCW9705996.1"/>
    <property type="molecule type" value="Genomic_DNA"/>
</dbReference>
<proteinExistence type="predicted"/>
<dbReference type="RefSeq" id="WP_265764694.1">
    <property type="nucleotide sequence ID" value="NZ_JAGGJA010000002.1"/>
</dbReference>
<evidence type="ECO:0000313" key="3">
    <source>
        <dbReference type="Proteomes" id="UP001207918"/>
    </source>
</evidence>
<evidence type="ECO:0000313" key="2">
    <source>
        <dbReference type="EMBL" id="MCW9705996.1"/>
    </source>
</evidence>
<sequence length="148" mass="16178">MTYVAVLISLIYLFNGCKGSEEQPQQPQDYTTDSLSQLNASTPDTLPIIAHPEPGLPPGQATLQAEVTEIFFNQKESTGRLSLQVHSVEQYGPSTPAIPANDTLSILLMANQFQNVEEGDTIQVTVQHNIESIGQDKKPGWSLVDIKN</sequence>
<reference evidence="2 3" key="1">
    <citation type="submission" date="2021-03" db="EMBL/GenBank/DDBJ databases">
        <title>Aliifodinibius sp. nov., a new bacterium isolated from saline soil.</title>
        <authorList>
            <person name="Galisteo C."/>
            <person name="De La Haba R."/>
            <person name="Sanchez-Porro C."/>
            <person name="Ventosa A."/>
        </authorList>
    </citation>
    <scope>NUCLEOTIDE SEQUENCE [LARGE SCALE GENOMIC DNA]</scope>
    <source>
        <strain evidence="2 3">1BSP15-2V2</strain>
    </source>
</reference>
<evidence type="ECO:0000256" key="1">
    <source>
        <dbReference type="SAM" id="MobiDB-lite"/>
    </source>
</evidence>
<feature type="region of interest" description="Disordered" evidence="1">
    <location>
        <begin position="19"/>
        <end position="38"/>
    </location>
</feature>
<comment type="caution">
    <text evidence="2">The sequence shown here is derived from an EMBL/GenBank/DDBJ whole genome shotgun (WGS) entry which is preliminary data.</text>
</comment>
<accession>A0ABT3PJ77</accession>